<feature type="region of interest" description="Disordered" evidence="3">
    <location>
        <begin position="1"/>
        <end position="28"/>
    </location>
</feature>
<sequence length="272" mass="31311">MSDIEDDNYSISSSESNLSNNDSNFATKDKPLFNKEFLKNIEDDVIDDIDDEEEDVEDVDEIEDVVVDEIDKDDVIYDDEDDTDDTDDEDNDIGSINSDVENNEMKSKKLNANKTKVVFNSSGGGEDPLSKSLYESDDDSEYEDEHYLQKFNNEINKNYIMEFHPECISHNYDEIAALSKVTRDDFNIIIDPFHKTVPYLTKYEKTRVLGQRAKQIECGAKPLVKVPENIIDSYIIAELELQQKKIPFIIRRPIPSGGSEYWNLKDLENISF</sequence>
<protein>
    <recommendedName>
        <fullName evidence="5">DNA-directed RNA polymerase</fullName>
    </recommendedName>
</protein>
<keyword evidence="1" id="KW-0240">DNA-directed RNA polymerase</keyword>
<dbReference type="GO" id="GO:0006366">
    <property type="term" value="P:transcription by RNA polymerase II"/>
    <property type="evidence" value="ECO:0007669"/>
    <property type="project" value="TreeGrafter"/>
</dbReference>
<dbReference type="Gene3D" id="3.90.940.10">
    <property type="match status" value="1"/>
</dbReference>
<feature type="compositionally biased region" description="Low complexity" evidence="3">
    <location>
        <begin position="9"/>
        <end position="24"/>
    </location>
</feature>
<keyword evidence="2" id="KW-0804">Transcription</keyword>
<evidence type="ECO:0000256" key="3">
    <source>
        <dbReference type="SAM" id="MobiDB-lite"/>
    </source>
</evidence>
<feature type="region of interest" description="Disordered" evidence="3">
    <location>
        <begin position="119"/>
        <end position="141"/>
    </location>
</feature>
<feature type="compositionally biased region" description="Acidic residues" evidence="3">
    <location>
        <begin position="45"/>
        <end position="92"/>
    </location>
</feature>
<proteinExistence type="predicted"/>
<dbReference type="GO" id="GO:0005736">
    <property type="term" value="C:RNA polymerase I complex"/>
    <property type="evidence" value="ECO:0007669"/>
    <property type="project" value="TreeGrafter"/>
</dbReference>
<dbReference type="InterPro" id="IPR020708">
    <property type="entry name" value="DNA-dir_RNA_polK_14-18kDa_CS"/>
</dbReference>
<feature type="region of interest" description="Disordered" evidence="3">
    <location>
        <begin position="45"/>
        <end position="105"/>
    </location>
</feature>
<dbReference type="PANTHER" id="PTHR47227">
    <property type="entry name" value="DNA-DIRECTED RNA POLYMERASE SUBUNIT K"/>
    <property type="match status" value="1"/>
</dbReference>
<evidence type="ECO:0008006" key="5">
    <source>
        <dbReference type="Google" id="ProtNLM"/>
    </source>
</evidence>
<evidence type="ECO:0000313" key="4">
    <source>
        <dbReference type="EMBL" id="QHT15904.1"/>
    </source>
</evidence>
<dbReference type="PROSITE" id="PS01111">
    <property type="entry name" value="RNA_POL_K_14KD"/>
    <property type="match status" value="1"/>
</dbReference>
<dbReference type="PANTHER" id="PTHR47227:SF3">
    <property type="entry name" value="RNA POLYMERASE SUBUNIT, PUTATIVE-RELATED"/>
    <property type="match status" value="1"/>
</dbReference>
<dbReference type="GO" id="GO:0005666">
    <property type="term" value="C:RNA polymerase III complex"/>
    <property type="evidence" value="ECO:0007669"/>
    <property type="project" value="TreeGrafter"/>
</dbReference>
<name>A0A6C0DI32_9ZZZZ</name>
<evidence type="ECO:0000256" key="2">
    <source>
        <dbReference type="ARBA" id="ARBA00023163"/>
    </source>
</evidence>
<reference evidence="4" key="1">
    <citation type="journal article" date="2020" name="Nature">
        <title>Giant virus diversity and host interactions through global metagenomics.</title>
        <authorList>
            <person name="Schulz F."/>
            <person name="Roux S."/>
            <person name="Paez-Espino D."/>
            <person name="Jungbluth S."/>
            <person name="Walsh D.A."/>
            <person name="Denef V.J."/>
            <person name="McMahon K.D."/>
            <person name="Konstantinidis K.T."/>
            <person name="Eloe-Fadrosh E.A."/>
            <person name="Kyrpides N.C."/>
            <person name="Woyke T."/>
        </authorList>
    </citation>
    <scope>NUCLEOTIDE SEQUENCE</scope>
    <source>
        <strain evidence="4">GVMAG-M-3300023174-182</strain>
    </source>
</reference>
<dbReference type="InterPro" id="IPR006110">
    <property type="entry name" value="Pol_omega/Rpo6/RPB6"/>
</dbReference>
<dbReference type="Pfam" id="PF01192">
    <property type="entry name" value="RNA_pol_Rpb6"/>
    <property type="match status" value="1"/>
</dbReference>
<dbReference type="SUPFAM" id="SSF63562">
    <property type="entry name" value="RPB6/omega subunit-like"/>
    <property type="match status" value="1"/>
</dbReference>
<dbReference type="GO" id="GO:0042797">
    <property type="term" value="P:tRNA transcription by RNA polymerase III"/>
    <property type="evidence" value="ECO:0007669"/>
    <property type="project" value="TreeGrafter"/>
</dbReference>
<dbReference type="GO" id="GO:0005665">
    <property type="term" value="C:RNA polymerase II, core complex"/>
    <property type="evidence" value="ECO:0007669"/>
    <property type="project" value="TreeGrafter"/>
</dbReference>
<evidence type="ECO:0000256" key="1">
    <source>
        <dbReference type="ARBA" id="ARBA00022478"/>
    </source>
</evidence>
<dbReference type="GO" id="GO:0006360">
    <property type="term" value="P:transcription by RNA polymerase I"/>
    <property type="evidence" value="ECO:0007669"/>
    <property type="project" value="TreeGrafter"/>
</dbReference>
<accession>A0A6C0DI32</accession>
<dbReference type="GO" id="GO:0003899">
    <property type="term" value="F:DNA-directed RNA polymerase activity"/>
    <property type="evidence" value="ECO:0007669"/>
    <property type="project" value="InterPro"/>
</dbReference>
<dbReference type="AlphaFoldDB" id="A0A6C0DI32"/>
<dbReference type="InterPro" id="IPR036161">
    <property type="entry name" value="RPB6/omega-like_sf"/>
</dbReference>
<dbReference type="GO" id="GO:0003677">
    <property type="term" value="F:DNA binding"/>
    <property type="evidence" value="ECO:0007669"/>
    <property type="project" value="InterPro"/>
</dbReference>
<dbReference type="EMBL" id="MN739614">
    <property type="protein sequence ID" value="QHT15904.1"/>
    <property type="molecule type" value="Genomic_DNA"/>
</dbReference>
<organism evidence="4">
    <name type="scientific">viral metagenome</name>
    <dbReference type="NCBI Taxonomy" id="1070528"/>
    <lineage>
        <taxon>unclassified sequences</taxon>
        <taxon>metagenomes</taxon>
        <taxon>organismal metagenomes</taxon>
    </lineage>
</organism>